<dbReference type="Proteomes" id="UP000198921">
    <property type="component" value="Unassembled WGS sequence"/>
</dbReference>
<name>A0A1H3ATZ6_9ACTN</name>
<reference evidence="3" key="1">
    <citation type="submission" date="2016-10" db="EMBL/GenBank/DDBJ databases">
        <authorList>
            <person name="Varghese N."/>
            <person name="Submissions S."/>
        </authorList>
    </citation>
    <scope>NUCLEOTIDE SEQUENCE [LARGE SCALE GENOMIC DNA]</scope>
    <source>
        <strain evidence="3">DSM 45422</strain>
    </source>
</reference>
<dbReference type="AlphaFoldDB" id="A0A1H3ATZ6"/>
<feature type="transmembrane region" description="Helical" evidence="1">
    <location>
        <begin position="154"/>
        <end position="179"/>
    </location>
</feature>
<dbReference type="STRING" id="1137993.SAMN05660209_00176"/>
<keyword evidence="1" id="KW-0812">Transmembrane</keyword>
<feature type="transmembrane region" description="Helical" evidence="1">
    <location>
        <begin position="113"/>
        <end position="134"/>
    </location>
</feature>
<keyword evidence="1" id="KW-1133">Transmembrane helix</keyword>
<sequence length="191" mass="18790">MSSRPAPSATVGTVRAALAVLRRHWRPAYLAALAATLVNTVPDVVRQLLVRDDPDVSTAVLVDVVGFATGLLAQLWVTGAVAALPAGGGLTPAGALRRGAGLAWRAVRTSPGAVALGVVLGGAVSALLTVPASVAALGPDGVLGPLGSPGAGAFTVATVSDLVASVVTLPFLAVVLVLAAGRRLTSASRGQ</sequence>
<keyword evidence="1" id="KW-0472">Membrane</keyword>
<accession>A0A1H3ATZ6</accession>
<organism evidence="2 3">
    <name type="scientific">Geodermatophilus africanus</name>
    <dbReference type="NCBI Taxonomy" id="1137993"/>
    <lineage>
        <taxon>Bacteria</taxon>
        <taxon>Bacillati</taxon>
        <taxon>Actinomycetota</taxon>
        <taxon>Actinomycetes</taxon>
        <taxon>Geodermatophilales</taxon>
        <taxon>Geodermatophilaceae</taxon>
        <taxon>Geodermatophilus</taxon>
    </lineage>
</organism>
<dbReference type="EMBL" id="FNOT01000001">
    <property type="protein sequence ID" value="SDX32861.1"/>
    <property type="molecule type" value="Genomic_DNA"/>
</dbReference>
<evidence type="ECO:0000313" key="2">
    <source>
        <dbReference type="EMBL" id="SDX32861.1"/>
    </source>
</evidence>
<evidence type="ECO:0000313" key="3">
    <source>
        <dbReference type="Proteomes" id="UP000198921"/>
    </source>
</evidence>
<keyword evidence="3" id="KW-1185">Reference proteome</keyword>
<gene>
    <name evidence="2" type="ORF">SAMN05660209_00176</name>
</gene>
<protein>
    <submittedName>
        <fullName evidence="2">Uncharacterized protein</fullName>
    </submittedName>
</protein>
<proteinExistence type="predicted"/>
<evidence type="ECO:0000256" key="1">
    <source>
        <dbReference type="SAM" id="Phobius"/>
    </source>
</evidence>